<dbReference type="EMBL" id="JBHTOD010000003">
    <property type="protein sequence ID" value="MFD1454961.1"/>
    <property type="molecule type" value="Genomic_DNA"/>
</dbReference>
<evidence type="ECO:0000259" key="1">
    <source>
        <dbReference type="Pfam" id="PF19087"/>
    </source>
</evidence>
<dbReference type="RefSeq" id="WP_203644155.1">
    <property type="nucleotide sequence ID" value="NZ_BOLN01000003.1"/>
</dbReference>
<protein>
    <submittedName>
        <fullName evidence="2">DUF5776 domain-containing protein</fullName>
    </submittedName>
</protein>
<proteinExistence type="predicted"/>
<comment type="caution">
    <text evidence="2">The sequence shown here is derived from an EMBL/GenBank/DDBJ whole genome shotgun (WGS) entry which is preliminary data.</text>
</comment>
<feature type="domain" description="DUF5776" evidence="1">
    <location>
        <begin position="70"/>
        <end position="137"/>
    </location>
</feature>
<name>A0ABW4D084_9LACO</name>
<dbReference type="InterPro" id="IPR044081">
    <property type="entry name" value="DUF5776"/>
</dbReference>
<evidence type="ECO:0000313" key="2">
    <source>
        <dbReference type="EMBL" id="MFD1454961.1"/>
    </source>
</evidence>
<accession>A0ABW4D084</accession>
<keyword evidence="3" id="KW-1185">Reference proteome</keyword>
<dbReference type="Proteomes" id="UP001597189">
    <property type="component" value="Unassembled WGS sequence"/>
</dbReference>
<sequence>MKKIGLYSQPTFTKQSRTRWFTKQIRPNRPTFTVIGYARSKAGNLRYKVRTADGTTGYITTQSAYVTNTYYQHKPATVKVISAKGLNAYGNVVLNGKKLRHYARGSVVTVKAIKTHGLTTRLVLTNGRYITGNKTFVIAK</sequence>
<dbReference type="Pfam" id="PF19087">
    <property type="entry name" value="DUF5776"/>
    <property type="match status" value="1"/>
</dbReference>
<evidence type="ECO:0000313" key="3">
    <source>
        <dbReference type="Proteomes" id="UP001597189"/>
    </source>
</evidence>
<organism evidence="2 3">
    <name type="scientific">Levilactobacillus lanxiensis</name>
    <dbReference type="NCBI Taxonomy" id="2799568"/>
    <lineage>
        <taxon>Bacteria</taxon>
        <taxon>Bacillati</taxon>
        <taxon>Bacillota</taxon>
        <taxon>Bacilli</taxon>
        <taxon>Lactobacillales</taxon>
        <taxon>Lactobacillaceae</taxon>
        <taxon>Levilactobacillus</taxon>
    </lineage>
</organism>
<reference evidence="3" key="1">
    <citation type="journal article" date="2019" name="Int. J. Syst. Evol. Microbiol.">
        <title>The Global Catalogue of Microorganisms (GCM) 10K type strain sequencing project: providing services to taxonomists for standard genome sequencing and annotation.</title>
        <authorList>
            <consortium name="The Broad Institute Genomics Platform"/>
            <consortium name="The Broad Institute Genome Sequencing Center for Infectious Disease"/>
            <person name="Wu L."/>
            <person name="Ma J."/>
        </authorList>
    </citation>
    <scope>NUCLEOTIDE SEQUENCE [LARGE SCALE GENOMIC DNA]</scope>
    <source>
        <strain evidence="3">CCM 8979</strain>
    </source>
</reference>
<gene>
    <name evidence="2" type="ORF">ACFQ44_04570</name>
</gene>